<dbReference type="Proteomes" id="UP000324800">
    <property type="component" value="Unassembled WGS sequence"/>
</dbReference>
<comment type="caution">
    <text evidence="4">The sequence shown here is derived from an EMBL/GenBank/DDBJ whole genome shotgun (WGS) entry which is preliminary data.</text>
</comment>
<dbReference type="SUPFAM" id="SSF50044">
    <property type="entry name" value="SH3-domain"/>
    <property type="match status" value="1"/>
</dbReference>
<sequence length="52" mass="6100">MSIPNQYFEVIADYTCVEGDTNDIFVKKGDIVRMIKKDKEWYLVEKDGRIGK</sequence>
<dbReference type="Gene3D" id="2.30.30.40">
    <property type="entry name" value="SH3 Domains"/>
    <property type="match status" value="1"/>
</dbReference>
<evidence type="ECO:0000313" key="5">
    <source>
        <dbReference type="Proteomes" id="UP000324800"/>
    </source>
</evidence>
<dbReference type="Pfam" id="PF07653">
    <property type="entry name" value="SH3_2"/>
    <property type="match status" value="1"/>
</dbReference>
<dbReference type="PROSITE" id="PS50002">
    <property type="entry name" value="SH3"/>
    <property type="match status" value="1"/>
</dbReference>
<dbReference type="InterPro" id="IPR001452">
    <property type="entry name" value="SH3_domain"/>
</dbReference>
<feature type="domain" description="SH3" evidence="3">
    <location>
        <begin position="3"/>
        <end position="52"/>
    </location>
</feature>
<evidence type="ECO:0000256" key="2">
    <source>
        <dbReference type="PROSITE-ProRule" id="PRU00192"/>
    </source>
</evidence>
<evidence type="ECO:0000313" key="4">
    <source>
        <dbReference type="EMBL" id="KAA6374840.1"/>
    </source>
</evidence>
<evidence type="ECO:0000256" key="1">
    <source>
        <dbReference type="ARBA" id="ARBA00022443"/>
    </source>
</evidence>
<accession>A0A5J4UXD4</accession>
<dbReference type="EMBL" id="SNRW01011676">
    <property type="protein sequence ID" value="KAA6374840.1"/>
    <property type="molecule type" value="Genomic_DNA"/>
</dbReference>
<dbReference type="AlphaFoldDB" id="A0A5J4UXD4"/>
<proteinExistence type="predicted"/>
<keyword evidence="1 2" id="KW-0728">SH3 domain</keyword>
<feature type="non-terminal residue" evidence="4">
    <location>
        <position position="52"/>
    </location>
</feature>
<dbReference type="InterPro" id="IPR036028">
    <property type="entry name" value="SH3-like_dom_sf"/>
</dbReference>
<gene>
    <name evidence="4" type="ORF">EZS28_029632</name>
</gene>
<evidence type="ECO:0000259" key="3">
    <source>
        <dbReference type="PROSITE" id="PS50002"/>
    </source>
</evidence>
<protein>
    <recommendedName>
        <fullName evidence="3">SH3 domain-containing protein</fullName>
    </recommendedName>
</protein>
<name>A0A5J4UXD4_9EUKA</name>
<organism evidence="4 5">
    <name type="scientific">Streblomastix strix</name>
    <dbReference type="NCBI Taxonomy" id="222440"/>
    <lineage>
        <taxon>Eukaryota</taxon>
        <taxon>Metamonada</taxon>
        <taxon>Preaxostyla</taxon>
        <taxon>Oxymonadida</taxon>
        <taxon>Streblomastigidae</taxon>
        <taxon>Streblomastix</taxon>
    </lineage>
</organism>
<reference evidence="4 5" key="1">
    <citation type="submission" date="2019-03" db="EMBL/GenBank/DDBJ databases">
        <title>Single cell metagenomics reveals metabolic interactions within the superorganism composed of flagellate Streblomastix strix and complex community of Bacteroidetes bacteria on its surface.</title>
        <authorList>
            <person name="Treitli S.C."/>
            <person name="Kolisko M."/>
            <person name="Husnik F."/>
            <person name="Keeling P."/>
            <person name="Hampl V."/>
        </authorList>
    </citation>
    <scope>NUCLEOTIDE SEQUENCE [LARGE SCALE GENOMIC DNA]</scope>
    <source>
        <strain evidence="4">ST1C</strain>
    </source>
</reference>